<evidence type="ECO:0000313" key="14">
    <source>
        <dbReference type="EMBL" id="MFD2639587.1"/>
    </source>
</evidence>
<evidence type="ECO:0000256" key="1">
    <source>
        <dbReference type="ARBA" id="ARBA00000012"/>
    </source>
</evidence>
<protein>
    <recommendedName>
        <fullName evidence="6 12">Dihydropteroate synthase</fullName>
        <shortName evidence="12">DHPS</shortName>
        <ecNumber evidence="5 12">2.5.1.15</ecNumber>
    </recommendedName>
    <alternativeName>
        <fullName evidence="11 12">Dihydropteroate pyrophosphorylase</fullName>
    </alternativeName>
</protein>
<dbReference type="CDD" id="cd00739">
    <property type="entry name" value="DHPS"/>
    <property type="match status" value="1"/>
</dbReference>
<dbReference type="EC" id="2.5.1.15" evidence="5 12"/>
<name>A0ABW5QCS7_9BACI</name>
<accession>A0ABW5QCS7</accession>
<comment type="pathway">
    <text evidence="3 12">Cofactor biosynthesis; tetrahydrofolate biosynthesis; 7,8-dihydrofolate from 2-amino-4-hydroxy-6-hydroxymethyl-7,8-dihydropteridine diphosphate and 4-aminobenzoate: step 1/2.</text>
</comment>
<dbReference type="PANTHER" id="PTHR20941:SF1">
    <property type="entry name" value="FOLIC ACID SYNTHESIS PROTEIN FOL1"/>
    <property type="match status" value="1"/>
</dbReference>
<evidence type="ECO:0000256" key="2">
    <source>
        <dbReference type="ARBA" id="ARBA00001946"/>
    </source>
</evidence>
<dbReference type="RefSeq" id="WP_054755031.1">
    <property type="nucleotide sequence ID" value="NZ_JBHUMZ010000038.1"/>
</dbReference>
<feature type="domain" description="Pterin-binding" evidence="13">
    <location>
        <begin position="18"/>
        <end position="267"/>
    </location>
</feature>
<dbReference type="PROSITE" id="PS50972">
    <property type="entry name" value="PTERIN_BINDING"/>
    <property type="match status" value="1"/>
</dbReference>
<dbReference type="Gene3D" id="3.20.20.20">
    <property type="entry name" value="Dihydropteroate synthase-like"/>
    <property type="match status" value="1"/>
</dbReference>
<evidence type="ECO:0000256" key="8">
    <source>
        <dbReference type="ARBA" id="ARBA00022723"/>
    </source>
</evidence>
<dbReference type="NCBIfam" id="TIGR01496">
    <property type="entry name" value="DHPS"/>
    <property type="match status" value="1"/>
</dbReference>
<comment type="caution">
    <text evidence="14">The sequence shown here is derived from an EMBL/GenBank/DDBJ whole genome shotgun (WGS) entry which is preliminary data.</text>
</comment>
<keyword evidence="8 12" id="KW-0479">Metal-binding</keyword>
<evidence type="ECO:0000256" key="6">
    <source>
        <dbReference type="ARBA" id="ARBA00016919"/>
    </source>
</evidence>
<dbReference type="InterPro" id="IPR006390">
    <property type="entry name" value="DHP_synth_dom"/>
</dbReference>
<keyword evidence="15" id="KW-1185">Reference proteome</keyword>
<evidence type="ECO:0000256" key="7">
    <source>
        <dbReference type="ARBA" id="ARBA00022679"/>
    </source>
</evidence>
<evidence type="ECO:0000256" key="10">
    <source>
        <dbReference type="ARBA" id="ARBA00022909"/>
    </source>
</evidence>
<reference evidence="15" key="1">
    <citation type="journal article" date="2019" name="Int. J. Syst. Evol. Microbiol.">
        <title>The Global Catalogue of Microorganisms (GCM) 10K type strain sequencing project: providing services to taxonomists for standard genome sequencing and annotation.</title>
        <authorList>
            <consortium name="The Broad Institute Genomics Platform"/>
            <consortium name="The Broad Institute Genome Sequencing Center for Infectious Disease"/>
            <person name="Wu L."/>
            <person name="Ma J."/>
        </authorList>
    </citation>
    <scope>NUCLEOTIDE SEQUENCE [LARGE SCALE GENOMIC DNA]</scope>
    <source>
        <strain evidence="15">TISTR 1571</strain>
    </source>
</reference>
<evidence type="ECO:0000259" key="13">
    <source>
        <dbReference type="PROSITE" id="PS50972"/>
    </source>
</evidence>
<comment type="catalytic activity">
    <reaction evidence="1">
        <text>(7,8-dihydropterin-6-yl)methyl diphosphate + 4-aminobenzoate = 7,8-dihydropteroate + diphosphate</text>
        <dbReference type="Rhea" id="RHEA:19949"/>
        <dbReference type="ChEBI" id="CHEBI:17836"/>
        <dbReference type="ChEBI" id="CHEBI:17839"/>
        <dbReference type="ChEBI" id="CHEBI:33019"/>
        <dbReference type="ChEBI" id="CHEBI:72950"/>
        <dbReference type="EC" id="2.5.1.15"/>
    </reaction>
</comment>
<gene>
    <name evidence="14" type="primary">folP</name>
    <name evidence="14" type="ORF">ACFSW4_11980</name>
</gene>
<evidence type="ECO:0000256" key="5">
    <source>
        <dbReference type="ARBA" id="ARBA00012458"/>
    </source>
</evidence>
<organism evidence="14 15">
    <name type="scientific">Piscibacillus salipiscarius</name>
    <dbReference type="NCBI Taxonomy" id="299480"/>
    <lineage>
        <taxon>Bacteria</taxon>
        <taxon>Bacillati</taxon>
        <taxon>Bacillota</taxon>
        <taxon>Bacilli</taxon>
        <taxon>Bacillales</taxon>
        <taxon>Bacillaceae</taxon>
        <taxon>Piscibacillus</taxon>
    </lineage>
</organism>
<comment type="similarity">
    <text evidence="4 12">Belongs to the DHPS family.</text>
</comment>
<dbReference type="SUPFAM" id="SSF51717">
    <property type="entry name" value="Dihydropteroate synthetase-like"/>
    <property type="match status" value="1"/>
</dbReference>
<keyword evidence="9 12" id="KW-0460">Magnesium</keyword>
<proteinExistence type="inferred from homology"/>
<dbReference type="GO" id="GO:0004156">
    <property type="term" value="F:dihydropteroate synthase activity"/>
    <property type="evidence" value="ECO:0007669"/>
    <property type="project" value="UniProtKB-EC"/>
</dbReference>
<dbReference type="PROSITE" id="PS00792">
    <property type="entry name" value="DHPS_1"/>
    <property type="match status" value="1"/>
</dbReference>
<dbReference type="InterPro" id="IPR000489">
    <property type="entry name" value="Pterin-binding_dom"/>
</dbReference>
<sequence>MKKLQINEHMSLDFSKETIVMGILNVTPDSFSDGGKFNSESKAVDHAREMVQNGAKIIDIGGESTRPGHKPVTADEEIVRVVPVIESLTNKIDVPLSVDTFKAKTADAALKAGAHMINDVWGAKYDPDIAAVAKEHDAPIILMHNQDEPKYDDVVEDMKKSLAESIEIAHKHGVQDHKIILDPGVGFGKTLEQNLLVMRRLHEIKALGYPILLGTSRKSMIGKALDLPVDERLEGTIATVCYGIQQGCEIVRVHDVKEVHRSTKMMDAMVGKGELIHG</sequence>
<comment type="function">
    <text evidence="12">Catalyzes the condensation of para-aminobenzoate (pABA) with 6-hydroxymethyl-7,8-dihydropterin diphosphate (DHPt-PP) to form 7,8-dihydropteroate (H2Pte), the immediate precursor of folate derivatives.</text>
</comment>
<keyword evidence="7 12" id="KW-0808">Transferase</keyword>
<evidence type="ECO:0000256" key="9">
    <source>
        <dbReference type="ARBA" id="ARBA00022842"/>
    </source>
</evidence>
<keyword evidence="10 12" id="KW-0289">Folate biosynthesis</keyword>
<dbReference type="EMBL" id="JBHUMZ010000038">
    <property type="protein sequence ID" value="MFD2639587.1"/>
    <property type="molecule type" value="Genomic_DNA"/>
</dbReference>
<evidence type="ECO:0000256" key="4">
    <source>
        <dbReference type="ARBA" id="ARBA00009503"/>
    </source>
</evidence>
<dbReference type="Pfam" id="PF00809">
    <property type="entry name" value="Pterin_bind"/>
    <property type="match status" value="1"/>
</dbReference>
<dbReference type="Proteomes" id="UP001597452">
    <property type="component" value="Unassembled WGS sequence"/>
</dbReference>
<comment type="cofactor">
    <cofactor evidence="2 12">
        <name>Mg(2+)</name>
        <dbReference type="ChEBI" id="CHEBI:18420"/>
    </cofactor>
</comment>
<evidence type="ECO:0000313" key="15">
    <source>
        <dbReference type="Proteomes" id="UP001597452"/>
    </source>
</evidence>
<evidence type="ECO:0000256" key="11">
    <source>
        <dbReference type="ARBA" id="ARBA00030193"/>
    </source>
</evidence>
<dbReference type="InterPro" id="IPR045031">
    <property type="entry name" value="DHP_synth-like"/>
</dbReference>
<dbReference type="PROSITE" id="PS00793">
    <property type="entry name" value="DHPS_2"/>
    <property type="match status" value="1"/>
</dbReference>
<dbReference type="InterPro" id="IPR011005">
    <property type="entry name" value="Dihydropteroate_synth-like_sf"/>
</dbReference>
<evidence type="ECO:0000256" key="12">
    <source>
        <dbReference type="RuleBase" id="RU361205"/>
    </source>
</evidence>
<dbReference type="PANTHER" id="PTHR20941">
    <property type="entry name" value="FOLATE SYNTHESIS PROTEINS"/>
    <property type="match status" value="1"/>
</dbReference>
<evidence type="ECO:0000256" key="3">
    <source>
        <dbReference type="ARBA" id="ARBA00004763"/>
    </source>
</evidence>